<reference evidence="3 4" key="1">
    <citation type="submission" date="2019-07" db="EMBL/GenBank/DDBJ databases">
        <title>Analysis of the biochemical properties, biological activity and biotechnological potential of siderophores and biosurfactants produced by Antarctic psychrotolerant bacteria.</title>
        <authorList>
            <person name="Styczynski M."/>
            <person name="Krucon T."/>
            <person name="Decewicz P."/>
            <person name="Dziewit L."/>
        </authorList>
    </citation>
    <scope>NUCLEOTIDE SEQUENCE [LARGE SCALE GENOMIC DNA]</scope>
    <source>
        <strain evidence="3 4">ANT_H27</strain>
    </source>
</reference>
<feature type="region of interest" description="Disordered" evidence="1">
    <location>
        <begin position="173"/>
        <end position="192"/>
    </location>
</feature>
<keyword evidence="2" id="KW-0472">Membrane</keyword>
<dbReference type="AlphaFoldDB" id="A0A5B0EHE3"/>
<comment type="caution">
    <text evidence="3">The sequence shown here is derived from an EMBL/GenBank/DDBJ whole genome shotgun (WGS) entry which is preliminary data.</text>
</comment>
<gene>
    <name evidence="3" type="ORF">FQ154_06220</name>
</gene>
<evidence type="ECO:0000256" key="2">
    <source>
        <dbReference type="SAM" id="Phobius"/>
    </source>
</evidence>
<dbReference type="RefSeq" id="WP_149619056.1">
    <property type="nucleotide sequence ID" value="NZ_VOBL01000005.1"/>
</dbReference>
<evidence type="ECO:0000256" key="1">
    <source>
        <dbReference type="SAM" id="MobiDB-lite"/>
    </source>
</evidence>
<organism evidence="3 4">
    <name type="scientific">Paeniglutamicibacter gangotriensis</name>
    <dbReference type="NCBI Taxonomy" id="254787"/>
    <lineage>
        <taxon>Bacteria</taxon>
        <taxon>Bacillati</taxon>
        <taxon>Actinomycetota</taxon>
        <taxon>Actinomycetes</taxon>
        <taxon>Micrococcales</taxon>
        <taxon>Micrococcaceae</taxon>
        <taxon>Paeniglutamicibacter</taxon>
    </lineage>
</organism>
<feature type="transmembrane region" description="Helical" evidence="2">
    <location>
        <begin position="45"/>
        <end position="64"/>
    </location>
</feature>
<dbReference type="EMBL" id="VOBL01000005">
    <property type="protein sequence ID" value="KAA0977852.1"/>
    <property type="molecule type" value="Genomic_DNA"/>
</dbReference>
<proteinExistence type="predicted"/>
<dbReference type="OrthoDB" id="4964031at2"/>
<accession>A0A5B0EHE3</accession>
<keyword evidence="2" id="KW-1133">Transmembrane helix</keyword>
<feature type="compositionally biased region" description="Basic and acidic residues" evidence="1">
    <location>
        <begin position="179"/>
        <end position="192"/>
    </location>
</feature>
<dbReference type="Proteomes" id="UP000323856">
    <property type="component" value="Unassembled WGS sequence"/>
</dbReference>
<name>A0A5B0EHE3_9MICC</name>
<sequence>MLPSISRPPVAGLSSALVLLVFAGGSVLDAILRAIYHYSPAPGQLPVLLLAAVPVFIATGLWICLRGIKSLAGTSLLQLLLATAVGVVTMASTLPLSWYLGIGLVLWAMRLRHNVLTWVGTSLLVLAAGAQFEMIGFSGVLFLPFVLTPPVFLGAAAYYQWHQVRHTQVEADIESEQSTELHRNRYGREPGH</sequence>
<keyword evidence="2" id="KW-0812">Transmembrane</keyword>
<feature type="transmembrane region" description="Helical" evidence="2">
    <location>
        <begin position="139"/>
        <end position="161"/>
    </location>
</feature>
<feature type="transmembrane region" description="Helical" evidence="2">
    <location>
        <begin position="76"/>
        <end position="109"/>
    </location>
</feature>
<feature type="transmembrane region" description="Helical" evidence="2">
    <location>
        <begin position="115"/>
        <end position="132"/>
    </location>
</feature>
<protein>
    <submittedName>
        <fullName evidence="3">Uncharacterized protein</fullName>
    </submittedName>
</protein>
<evidence type="ECO:0000313" key="4">
    <source>
        <dbReference type="Proteomes" id="UP000323856"/>
    </source>
</evidence>
<evidence type="ECO:0000313" key="3">
    <source>
        <dbReference type="EMBL" id="KAA0977852.1"/>
    </source>
</evidence>